<dbReference type="GO" id="GO:0005886">
    <property type="term" value="C:plasma membrane"/>
    <property type="evidence" value="ECO:0007669"/>
    <property type="project" value="UniProtKB-SubCell"/>
</dbReference>
<dbReference type="FunFam" id="3.90.550.10:FF:000009">
    <property type="entry name" value="Cellulose synthase"/>
    <property type="match status" value="1"/>
</dbReference>
<evidence type="ECO:0000256" key="6">
    <source>
        <dbReference type="ARBA" id="ARBA00022676"/>
    </source>
</evidence>
<feature type="binding site" evidence="20">
    <location>
        <position position="540"/>
    </location>
    <ligand>
        <name>Mn(2+)</name>
        <dbReference type="ChEBI" id="CHEBI:29035"/>
    </ligand>
</feature>
<feature type="transmembrane region" description="Helical" evidence="22">
    <location>
        <begin position="978"/>
        <end position="999"/>
    </location>
</feature>
<evidence type="ECO:0000256" key="4">
    <source>
        <dbReference type="ARBA" id="ARBA00007548"/>
    </source>
</evidence>
<feature type="active site" evidence="18">
    <location>
        <position position="788"/>
    </location>
</feature>
<dbReference type="FunCoup" id="A0A200QKQ0">
    <property type="interactions" value="98"/>
</dbReference>
<feature type="compositionally biased region" description="Basic and acidic residues" evidence="23">
    <location>
        <begin position="193"/>
        <end position="203"/>
    </location>
</feature>
<comment type="cofactor">
    <cofactor evidence="1">
        <name>Mn(2+)</name>
        <dbReference type="ChEBI" id="CHEBI:29035"/>
    </cofactor>
</comment>
<dbReference type="InParanoid" id="A0A200QKQ0"/>
<feature type="transmembrane region" description="Helical" evidence="22">
    <location>
        <begin position="867"/>
        <end position="887"/>
    </location>
</feature>
<dbReference type="InterPro" id="IPR001841">
    <property type="entry name" value="Znf_RING"/>
</dbReference>
<evidence type="ECO:0000256" key="7">
    <source>
        <dbReference type="ARBA" id="ARBA00022679"/>
    </source>
</evidence>
<dbReference type="EMBL" id="MVGT01001734">
    <property type="protein sequence ID" value="OVA11025.1"/>
    <property type="molecule type" value="Genomic_DNA"/>
</dbReference>
<gene>
    <name evidence="25" type="ORF">BVC80_1747g5</name>
</gene>
<evidence type="ECO:0000256" key="3">
    <source>
        <dbReference type="ARBA" id="ARBA00004768"/>
    </source>
</evidence>
<feature type="transmembrane region" description="Helical" evidence="22">
    <location>
        <begin position="1049"/>
        <end position="1069"/>
    </location>
</feature>
<dbReference type="Gene3D" id="3.30.40.10">
    <property type="entry name" value="Zinc/RING finger domain, C3HC4 (zinc finger)"/>
    <property type="match status" value="1"/>
</dbReference>
<evidence type="ECO:0000256" key="12">
    <source>
        <dbReference type="ARBA" id="ARBA00022916"/>
    </source>
</evidence>
<evidence type="ECO:0000256" key="19">
    <source>
        <dbReference type="PIRSR" id="PIRSR605150-2"/>
    </source>
</evidence>
<comment type="similarity">
    <text evidence="4 22">Belongs to the glycosyltransferase 2 family. Plant cellulose synthase subfamily.</text>
</comment>
<dbReference type="Gene3D" id="3.90.550.10">
    <property type="entry name" value="Spore Coat Polysaccharide Biosynthesis Protein SpsA, Chain A"/>
    <property type="match status" value="1"/>
</dbReference>
<evidence type="ECO:0000256" key="9">
    <source>
        <dbReference type="ARBA" id="ARBA00022723"/>
    </source>
</evidence>
<sequence length="1088" mass="123410">MEASAGLVAGSHNRNELVVIHGHEEHKPMKALDGQVCEICGDDVGITAEGDLFVACNECGFPVCRPCYEYERREGTQLCPQCKTRYKRLKGSPRVEGDEDEEDVDDIEYEFNIDDENKKQQHLAEAMLHGKMSYGRGPEDDENNIQFPPVITSARSRPVSGEFPISNHGEQMLPSSLHKRVHPYPGSEPGSARWDDNKEGGWKERMDDWKSKQGNLGPDPYDDMVDPDMAMIDEARQPLSRKVPIASSKVNPYRMIIVIRLVVLAFFLRYRILNPVHDAIGLWLTSIVCEIWFAFSWILDQFPKWFPIDRETYLDRLSLRYEREGEPSMLSPVDIFVSTVDPLKEPPLVTANTVLSILAVDYPVDKISCYVSDDGASMLTFESLSETAEFARKWVPFCKKFSIEPRAPEMYFSLKIDYLKDKVQPTFVKERRAMKREYEEFKVRINALVAKAIKVPLEGWIMQDGTPWPGNNTKDHPGMIQVFLGHSGGHDTEGNELPRLVYVSREKRPGFHHHKKAGAMNALVRVSAVLTNAPFMLNLDCDHYINNSKAVREAMCFLMDPQIGRKVCYVQFPQRFDGIDRNDRYANRNTVFFDINMKGLDGIQGPVYVGTGCVFRRQALYGYEPPKGPKRPKMVSCDCCPCFGRRRKSRKYSKHGKGGAGLNEEGSGANIEGFLSSIYLNYYILMVMPNLLISYNLFSLKLNRLSFLESEFNDDDKQLLMSQMNFEKKFGQSATFVTSTLMEHGGVPPSSSPAALLKEAIHVISCGYEDKTEWGLELGWIYGSITEDILTGFKMHCRGWRSIYCMPKRPAFKGSAPINLSDRLNQVLRWALGSVEIFFSRHSPVWYGYKKGHLKWLERFAYINTTVYPFTSLPLLAYCTLPAICLLTGKFIMPTISTFASLFFIALFISIFATGILELRWSGVSIEEWWRNEQFWVIGGVSAHFFAVVQGLLKVLAGIDTNFTVTSKASDDEDFGELYAFKWTTLLIPPTTLLIINLVGVVAGISDAISNGYQSWGPLFGKLFFAFWVIVHLYPFLKGLMGRQNRTPTIVVIWSVLLASIFSLLWVRIDPFIVKTKGPDTKQCGINC</sequence>
<dbReference type="InterPro" id="IPR029044">
    <property type="entry name" value="Nucleotide-diphossugar_trans"/>
</dbReference>
<dbReference type="CDD" id="cd16617">
    <property type="entry name" value="mRING-HC-C4C4_CesA"/>
    <property type="match status" value="1"/>
</dbReference>
<comment type="catalytic activity">
    <reaction evidence="17 22">
        <text>[(1-&gt;4)-beta-D-glucosyl](n) + UDP-alpha-D-glucose = [(1-&gt;4)-beta-D-glucosyl](n+1) + UDP + H(+)</text>
        <dbReference type="Rhea" id="RHEA:19929"/>
        <dbReference type="Rhea" id="RHEA-COMP:10033"/>
        <dbReference type="Rhea" id="RHEA-COMP:10034"/>
        <dbReference type="ChEBI" id="CHEBI:15378"/>
        <dbReference type="ChEBI" id="CHEBI:18246"/>
        <dbReference type="ChEBI" id="CHEBI:58223"/>
        <dbReference type="ChEBI" id="CHEBI:58885"/>
        <dbReference type="EC" id="2.4.1.12"/>
    </reaction>
</comment>
<evidence type="ECO:0000256" key="20">
    <source>
        <dbReference type="PIRSR" id="PIRSR605150-3"/>
    </source>
</evidence>
<evidence type="ECO:0000313" key="25">
    <source>
        <dbReference type="EMBL" id="OVA11025.1"/>
    </source>
</evidence>
<evidence type="ECO:0000256" key="5">
    <source>
        <dbReference type="ARBA" id="ARBA00022475"/>
    </source>
</evidence>
<evidence type="ECO:0000256" key="22">
    <source>
        <dbReference type="RuleBase" id="RU361116"/>
    </source>
</evidence>
<comment type="pathway">
    <text evidence="3 22">Glycan metabolism; plant cellulose biosynthesis.</text>
</comment>
<keyword evidence="5 22" id="KW-1003">Cell membrane</keyword>
<dbReference type="GO" id="GO:0071555">
    <property type="term" value="P:cell wall organization"/>
    <property type="evidence" value="ECO:0007669"/>
    <property type="project" value="UniProtKB-KW"/>
</dbReference>
<dbReference type="Pfam" id="PF14569">
    <property type="entry name" value="zf-UDP"/>
    <property type="match status" value="1"/>
</dbReference>
<keyword evidence="7 22" id="KW-0808">Transferase</keyword>
<evidence type="ECO:0000256" key="13">
    <source>
        <dbReference type="ARBA" id="ARBA00022989"/>
    </source>
</evidence>
<evidence type="ECO:0000256" key="16">
    <source>
        <dbReference type="ARBA" id="ARBA00023316"/>
    </source>
</evidence>
<comment type="caution">
    <text evidence="25">The sequence shown here is derived from an EMBL/GenBank/DDBJ whole genome shotgun (WGS) entry which is preliminary data.</text>
</comment>
<dbReference type="OMA" id="NGQVCEI"/>
<dbReference type="GO" id="GO:0016760">
    <property type="term" value="F:cellulose synthase (UDP-forming) activity"/>
    <property type="evidence" value="ECO:0007669"/>
    <property type="project" value="UniProtKB-EC"/>
</dbReference>
<dbReference type="SUPFAM" id="SSF53448">
    <property type="entry name" value="Nucleotide-diphospho-sugar transferases"/>
    <property type="match status" value="1"/>
</dbReference>
<evidence type="ECO:0000256" key="15">
    <source>
        <dbReference type="ARBA" id="ARBA00023211"/>
    </source>
</evidence>
<proteinExistence type="inferred from homology"/>
<dbReference type="EC" id="2.4.1.12" evidence="22"/>
<keyword evidence="16 22" id="KW-0961">Cell wall biogenesis/degradation</keyword>
<evidence type="ECO:0000256" key="21">
    <source>
        <dbReference type="PROSITE-ProRule" id="PRU00175"/>
    </source>
</evidence>
<feature type="binding site" evidence="19">
    <location>
        <position position="338"/>
    </location>
    <ligand>
        <name>UDP-alpha-D-glucose</name>
        <dbReference type="ChEBI" id="CHEBI:58885"/>
    </ligand>
</feature>
<keyword evidence="10 21" id="KW-0863">Zinc-finger</keyword>
<feature type="binding site" evidence="20">
    <location>
        <position position="516"/>
    </location>
    <ligand>
        <name>Mn(2+)</name>
        <dbReference type="ChEBI" id="CHEBI:29035"/>
    </ligand>
</feature>
<feature type="transmembrane region" description="Helical" evidence="22">
    <location>
        <begin position="937"/>
        <end position="957"/>
    </location>
</feature>
<feature type="transmembrane region" description="Helical" evidence="22">
    <location>
        <begin position="251"/>
        <end position="268"/>
    </location>
</feature>
<reference evidence="25 26" key="1">
    <citation type="journal article" date="2017" name="Mol. Plant">
        <title>The Genome of Medicinal Plant Macleaya cordata Provides New Insights into Benzylisoquinoline Alkaloids Metabolism.</title>
        <authorList>
            <person name="Liu X."/>
            <person name="Liu Y."/>
            <person name="Huang P."/>
            <person name="Ma Y."/>
            <person name="Qing Z."/>
            <person name="Tang Q."/>
            <person name="Cao H."/>
            <person name="Cheng P."/>
            <person name="Zheng Y."/>
            <person name="Yuan Z."/>
            <person name="Zhou Y."/>
            <person name="Liu J."/>
            <person name="Tang Z."/>
            <person name="Zhuo Y."/>
            <person name="Zhang Y."/>
            <person name="Yu L."/>
            <person name="Huang J."/>
            <person name="Yang P."/>
            <person name="Peng Q."/>
            <person name="Zhang J."/>
            <person name="Jiang W."/>
            <person name="Zhang Z."/>
            <person name="Lin K."/>
            <person name="Ro D.K."/>
            <person name="Chen X."/>
            <person name="Xiong X."/>
            <person name="Shang Y."/>
            <person name="Huang S."/>
            <person name="Zeng J."/>
        </authorList>
    </citation>
    <scope>NUCLEOTIDE SEQUENCE [LARGE SCALE GENOMIC DNA]</scope>
    <source>
        <strain evidence="26">cv. BLH2017</strain>
        <tissue evidence="25">Root</tissue>
    </source>
</reference>
<feature type="binding site" evidence="19">
    <location>
        <position position="345"/>
    </location>
    <ligand>
        <name>UDP-alpha-D-glucose</name>
        <dbReference type="ChEBI" id="CHEBI:58885"/>
    </ligand>
</feature>
<feature type="transmembrane region" description="Helical" evidence="22">
    <location>
        <begin position="1019"/>
        <end position="1037"/>
    </location>
</feature>
<dbReference type="InterPro" id="IPR005150">
    <property type="entry name" value="Cellulose_synth"/>
</dbReference>
<feature type="binding site" evidence="19">
    <location>
        <position position="515"/>
    </location>
    <ligand>
        <name>UDP-alpha-D-glucose</name>
        <dbReference type="ChEBI" id="CHEBI:58885"/>
    </ligand>
</feature>
<keyword evidence="12 22" id="KW-0135">Cellulose biosynthesis</keyword>
<keyword evidence="14 22" id="KW-0472">Membrane</keyword>
<feature type="region of interest" description="Disordered" evidence="23">
    <location>
        <begin position="183"/>
        <end position="203"/>
    </location>
</feature>
<evidence type="ECO:0000256" key="18">
    <source>
        <dbReference type="PIRSR" id="PIRSR605150-1"/>
    </source>
</evidence>
<keyword evidence="13 22" id="KW-1133">Transmembrane helix</keyword>
<keyword evidence="6 22" id="KW-0328">Glycosyltransferase</keyword>
<evidence type="ECO:0000259" key="24">
    <source>
        <dbReference type="PROSITE" id="PS50089"/>
    </source>
</evidence>
<feature type="domain" description="RING-type" evidence="24">
    <location>
        <begin position="37"/>
        <end position="83"/>
    </location>
</feature>
<evidence type="ECO:0000313" key="26">
    <source>
        <dbReference type="Proteomes" id="UP000195402"/>
    </source>
</evidence>
<feature type="binding site" evidence="19">
    <location>
        <position position="344"/>
    </location>
    <ligand>
        <name>UDP-alpha-D-glucose</name>
        <dbReference type="ChEBI" id="CHEBI:58885"/>
    </ligand>
</feature>
<accession>A0A200QKQ0</accession>
<dbReference type="STRING" id="56857.A0A200QKQ0"/>
<keyword evidence="11 22" id="KW-0862">Zinc</keyword>
<dbReference type="PROSITE" id="PS50089">
    <property type="entry name" value="ZF_RING_2"/>
    <property type="match status" value="1"/>
</dbReference>
<dbReference type="SUPFAM" id="SSF57850">
    <property type="entry name" value="RING/U-box"/>
    <property type="match status" value="1"/>
</dbReference>
<dbReference type="OrthoDB" id="2161379at2759"/>
<dbReference type="InterPro" id="IPR013083">
    <property type="entry name" value="Znf_RING/FYVE/PHD"/>
</dbReference>
<dbReference type="PANTHER" id="PTHR13301">
    <property type="entry name" value="X-BOX TRANSCRIPTION FACTOR-RELATED"/>
    <property type="match status" value="1"/>
</dbReference>
<evidence type="ECO:0000256" key="17">
    <source>
        <dbReference type="ARBA" id="ARBA00048682"/>
    </source>
</evidence>
<evidence type="ECO:0000256" key="1">
    <source>
        <dbReference type="ARBA" id="ARBA00001936"/>
    </source>
</evidence>
<name>A0A200QKQ0_MACCD</name>
<dbReference type="Pfam" id="PF03552">
    <property type="entry name" value="Cellulose_synt"/>
    <property type="match status" value="1"/>
</dbReference>
<feature type="transmembrane region" description="Helical" evidence="22">
    <location>
        <begin position="280"/>
        <end position="299"/>
    </location>
</feature>
<keyword evidence="9 22" id="KW-0479">Metal-binding</keyword>
<comment type="subcellular location">
    <subcellularLocation>
        <location evidence="2 22">Cell membrane</location>
        <topology evidence="2 22">Multi-pass membrane protein</topology>
    </subcellularLocation>
</comment>
<feature type="transmembrane region" description="Helical" evidence="22">
    <location>
        <begin position="899"/>
        <end position="917"/>
    </location>
</feature>
<dbReference type="GO" id="GO:0008270">
    <property type="term" value="F:zinc ion binding"/>
    <property type="evidence" value="ECO:0007669"/>
    <property type="project" value="UniProtKB-KW"/>
</dbReference>
<dbReference type="UniPathway" id="UPA00695"/>
<evidence type="ECO:0000256" key="23">
    <source>
        <dbReference type="SAM" id="MobiDB-lite"/>
    </source>
</evidence>
<keyword evidence="8 22" id="KW-0812">Transmembrane</keyword>
<dbReference type="AlphaFoldDB" id="A0A200QKQ0"/>
<evidence type="ECO:0000256" key="14">
    <source>
        <dbReference type="ARBA" id="ARBA00023136"/>
    </source>
</evidence>
<feature type="binding site" evidence="19">
    <location>
        <position position="374"/>
    </location>
    <ligand>
        <name>UDP-alpha-D-glucose</name>
        <dbReference type="ChEBI" id="CHEBI:58885"/>
    </ligand>
</feature>
<evidence type="ECO:0000256" key="8">
    <source>
        <dbReference type="ARBA" id="ARBA00022692"/>
    </source>
</evidence>
<dbReference type="FunFam" id="3.30.40.10:FF:000031">
    <property type="entry name" value="Cellulose synthase"/>
    <property type="match status" value="1"/>
</dbReference>
<evidence type="ECO:0000256" key="10">
    <source>
        <dbReference type="ARBA" id="ARBA00022771"/>
    </source>
</evidence>
<protein>
    <recommendedName>
        <fullName evidence="22">Cellulose synthase</fullName>
        <ecNumber evidence="22">2.4.1.12</ecNumber>
    </recommendedName>
</protein>
<organism evidence="25 26">
    <name type="scientific">Macleaya cordata</name>
    <name type="common">Five-seeded plume-poppy</name>
    <name type="synonym">Bocconia cordata</name>
    <dbReference type="NCBI Taxonomy" id="56857"/>
    <lineage>
        <taxon>Eukaryota</taxon>
        <taxon>Viridiplantae</taxon>
        <taxon>Streptophyta</taxon>
        <taxon>Embryophyta</taxon>
        <taxon>Tracheophyta</taxon>
        <taxon>Spermatophyta</taxon>
        <taxon>Magnoliopsida</taxon>
        <taxon>Ranunculales</taxon>
        <taxon>Papaveraceae</taxon>
        <taxon>Papaveroideae</taxon>
        <taxon>Macleaya</taxon>
    </lineage>
</organism>
<comment type="cofactor">
    <cofactor evidence="22">
        <name>Zn(2+)</name>
        <dbReference type="ChEBI" id="CHEBI:29105"/>
    </cofactor>
    <text evidence="22">Binds 2 Zn(2+) ions per subunit.</text>
</comment>
<keyword evidence="26" id="KW-1185">Reference proteome</keyword>
<evidence type="ECO:0000256" key="2">
    <source>
        <dbReference type="ARBA" id="ARBA00004651"/>
    </source>
</evidence>
<evidence type="ECO:0000256" key="11">
    <source>
        <dbReference type="ARBA" id="ARBA00022833"/>
    </source>
</evidence>
<keyword evidence="15" id="KW-0464">Manganese</keyword>
<feature type="active site" evidence="18">
    <location>
        <position position="374"/>
    </location>
</feature>
<dbReference type="GO" id="GO:0030244">
    <property type="term" value="P:cellulose biosynthetic process"/>
    <property type="evidence" value="ECO:0007669"/>
    <property type="project" value="UniProtKB-KW"/>
</dbReference>
<dbReference type="InterPro" id="IPR027934">
    <property type="entry name" value="CES_Znf_RING"/>
</dbReference>
<dbReference type="Proteomes" id="UP000195402">
    <property type="component" value="Unassembled WGS sequence"/>
</dbReference>